<dbReference type="NCBIfam" id="TIGR03993">
    <property type="entry name" value="hydrog_HybE"/>
    <property type="match status" value="1"/>
</dbReference>
<feature type="region of interest" description="Disordered" evidence="1">
    <location>
        <begin position="135"/>
        <end position="206"/>
    </location>
</feature>
<evidence type="ECO:0000313" key="3">
    <source>
        <dbReference type="Proteomes" id="UP001595776"/>
    </source>
</evidence>
<keyword evidence="3" id="KW-1185">Reference proteome</keyword>
<comment type="caution">
    <text evidence="2">The sequence shown here is derived from an EMBL/GenBank/DDBJ whole genome shotgun (WGS) entry which is preliminary data.</text>
</comment>
<dbReference type="InterPro" id="IPR023994">
    <property type="entry name" value="NiFe-hyd_HybE"/>
</dbReference>
<protein>
    <submittedName>
        <fullName evidence="2">[NiFe]-hydrogenase assembly chaperone HybE</fullName>
    </submittedName>
</protein>
<proteinExistence type="predicted"/>
<accession>A0ABV8UBM9</accession>
<evidence type="ECO:0000256" key="1">
    <source>
        <dbReference type="SAM" id="MobiDB-lite"/>
    </source>
</evidence>
<evidence type="ECO:0000313" key="2">
    <source>
        <dbReference type="EMBL" id="MFC4348594.1"/>
    </source>
</evidence>
<gene>
    <name evidence="2" type="primary">hybE</name>
    <name evidence="2" type="ORF">ACFO5Q_12140</name>
</gene>
<feature type="compositionally biased region" description="Basic and acidic residues" evidence="1">
    <location>
        <begin position="176"/>
        <end position="189"/>
    </location>
</feature>
<dbReference type="InterPro" id="IPR038530">
    <property type="entry name" value="NiFe-hyd_HybE_sf"/>
</dbReference>
<dbReference type="Gene3D" id="3.30.1460.40">
    <property type="entry name" value="[NiFe]-hydrogenase assembly chaperone, HybE"/>
    <property type="match status" value="1"/>
</dbReference>
<organism evidence="2 3">
    <name type="scientific">Kordiimonas lipolytica</name>
    <dbReference type="NCBI Taxonomy" id="1662421"/>
    <lineage>
        <taxon>Bacteria</taxon>
        <taxon>Pseudomonadati</taxon>
        <taxon>Pseudomonadota</taxon>
        <taxon>Alphaproteobacteria</taxon>
        <taxon>Kordiimonadales</taxon>
        <taxon>Kordiimonadaceae</taxon>
        <taxon>Kordiimonas</taxon>
    </lineage>
</organism>
<dbReference type="Pfam" id="PF11939">
    <property type="entry name" value="NiFe-hyd_HybE"/>
    <property type="match status" value="1"/>
</dbReference>
<dbReference type="EMBL" id="JBHSCR010000013">
    <property type="protein sequence ID" value="MFC4348594.1"/>
    <property type="molecule type" value="Genomic_DNA"/>
</dbReference>
<sequence>MTNPDAINDLPLWVADCFREIEASRMAGLPFLNHKLEVEPVGFQEWGGGYLGILITPWFLSILYLREEWEDAAPGVGEKRMLSLPSGKFEFIGSHEEALGTYLSCSLFSPVLEFEDQETARAVAQTSMLELLNTETSVSEKEQEMAQIWRGELPASPAKPSPEDSFDQPSDSTEQAEEKVPLSKTEMSRRRFISAGHARNASEASS</sequence>
<dbReference type="RefSeq" id="WP_068148951.1">
    <property type="nucleotide sequence ID" value="NZ_JBHSCR010000013.1"/>
</dbReference>
<reference evidence="3" key="1">
    <citation type="journal article" date="2019" name="Int. J. Syst. Evol. Microbiol.">
        <title>The Global Catalogue of Microorganisms (GCM) 10K type strain sequencing project: providing services to taxonomists for standard genome sequencing and annotation.</title>
        <authorList>
            <consortium name="The Broad Institute Genomics Platform"/>
            <consortium name="The Broad Institute Genome Sequencing Center for Infectious Disease"/>
            <person name="Wu L."/>
            <person name="Ma J."/>
        </authorList>
    </citation>
    <scope>NUCLEOTIDE SEQUENCE [LARGE SCALE GENOMIC DNA]</scope>
    <source>
        <strain evidence="3">CGMCC 1.15304</strain>
    </source>
</reference>
<name>A0ABV8UBM9_9PROT</name>
<dbReference type="Proteomes" id="UP001595776">
    <property type="component" value="Unassembled WGS sequence"/>
</dbReference>